<evidence type="ECO:0000313" key="3">
    <source>
        <dbReference type="Proteomes" id="UP001597549"/>
    </source>
</evidence>
<protein>
    <submittedName>
        <fullName evidence="2">LptE family protein</fullName>
    </submittedName>
</protein>
<organism evidence="2 3">
    <name type="scientific">Flavobacterium ardleyense</name>
    <dbReference type="NCBI Taxonomy" id="2038737"/>
    <lineage>
        <taxon>Bacteria</taxon>
        <taxon>Pseudomonadati</taxon>
        <taxon>Bacteroidota</taxon>
        <taxon>Flavobacteriia</taxon>
        <taxon>Flavobacteriales</taxon>
        <taxon>Flavobacteriaceae</taxon>
        <taxon>Flavobacterium</taxon>
    </lineage>
</organism>
<evidence type="ECO:0000256" key="1">
    <source>
        <dbReference type="SAM" id="SignalP"/>
    </source>
</evidence>
<evidence type="ECO:0000313" key="2">
    <source>
        <dbReference type="EMBL" id="MFD2910009.1"/>
    </source>
</evidence>
<comment type="caution">
    <text evidence="2">The sequence shown here is derived from an EMBL/GenBank/DDBJ whole genome shotgun (WGS) entry which is preliminary data.</text>
</comment>
<keyword evidence="1" id="KW-0732">Signal</keyword>
<dbReference type="PROSITE" id="PS51257">
    <property type="entry name" value="PROKAR_LIPOPROTEIN"/>
    <property type="match status" value="1"/>
</dbReference>
<reference evidence="3" key="1">
    <citation type="journal article" date="2019" name="Int. J. Syst. Evol. Microbiol.">
        <title>The Global Catalogue of Microorganisms (GCM) 10K type strain sequencing project: providing services to taxonomists for standard genome sequencing and annotation.</title>
        <authorList>
            <consortium name="The Broad Institute Genomics Platform"/>
            <consortium name="The Broad Institute Genome Sequencing Center for Infectious Disease"/>
            <person name="Wu L."/>
            <person name="Ma J."/>
        </authorList>
    </citation>
    <scope>NUCLEOTIDE SEQUENCE [LARGE SCALE GENOMIC DNA]</scope>
    <source>
        <strain evidence="3">KCTC 52644</strain>
    </source>
</reference>
<dbReference type="EMBL" id="JBHUOL010000022">
    <property type="protein sequence ID" value="MFD2910009.1"/>
    <property type="molecule type" value="Genomic_DNA"/>
</dbReference>
<feature type="chain" id="PRO_5045930297" evidence="1">
    <location>
        <begin position="22"/>
        <end position="167"/>
    </location>
</feature>
<accession>A0ABW5ZAT0</accession>
<gene>
    <name evidence="2" type="ORF">ACFSX9_14840</name>
</gene>
<proteinExistence type="predicted"/>
<keyword evidence="3" id="KW-1185">Reference proteome</keyword>
<feature type="signal peptide" evidence="1">
    <location>
        <begin position="1"/>
        <end position="21"/>
    </location>
</feature>
<dbReference type="Proteomes" id="UP001597549">
    <property type="component" value="Unassembled WGS sequence"/>
</dbReference>
<dbReference type="RefSeq" id="WP_379809072.1">
    <property type="nucleotide sequence ID" value="NZ_JBHUOL010000022.1"/>
</dbReference>
<sequence length="167" mass="19105">MRYLLIALGLTLSLLALSCGAYNFTGTGKIDAKTFQVNYFQNNAELVEPGIERIFTQSLQEIIQNQTNLNLTNQGGDLLYEGEITDYRITPMTATADQRAAQNRLTITINVRFVNRNKEDDNFEKRFSFYDDFPADQQLVGSQLTKSLDVIFERIKQDVFNESLAKW</sequence>
<dbReference type="InterPro" id="IPR007485">
    <property type="entry name" value="LPS_assembly_LptE"/>
</dbReference>
<name>A0ABW5ZAT0_9FLAO</name>
<dbReference type="Pfam" id="PF04390">
    <property type="entry name" value="LptE"/>
    <property type="match status" value="1"/>
</dbReference>